<name>A0ABU1CIB4_9GAMM</name>
<keyword evidence="5" id="KW-1134">Transmembrane beta strand</keyword>
<feature type="domain" description="Trimeric autotransporter adhesin YadA-like stalk" evidence="14">
    <location>
        <begin position="1083"/>
        <end position="1119"/>
    </location>
</feature>
<feature type="domain" description="Trimeric autotransporter adhesin YadA-like head" evidence="13">
    <location>
        <begin position="1518"/>
        <end position="1544"/>
    </location>
</feature>
<feature type="domain" description="Trimeric autotransporter adhesin YadA-like stalk" evidence="14">
    <location>
        <begin position="490"/>
        <end position="516"/>
    </location>
</feature>
<gene>
    <name evidence="16" type="ORF">P8609_17140</name>
</gene>
<evidence type="ECO:0000259" key="12">
    <source>
        <dbReference type="Pfam" id="PF03895"/>
    </source>
</evidence>
<dbReference type="Pfam" id="PF03895">
    <property type="entry name" value="YadA_anchor"/>
    <property type="match status" value="1"/>
</dbReference>
<dbReference type="Gene3D" id="1.20.5.170">
    <property type="match status" value="10"/>
</dbReference>
<feature type="domain" description="Trimeric autotransporter adhesin YadA-like stalk" evidence="14">
    <location>
        <begin position="595"/>
        <end position="616"/>
    </location>
</feature>
<evidence type="ECO:0000259" key="15">
    <source>
        <dbReference type="Pfam" id="PF13018"/>
    </source>
</evidence>
<dbReference type="InterPro" id="IPR045584">
    <property type="entry name" value="Pilin-like"/>
</dbReference>
<dbReference type="Gene3D" id="3.30.1300.30">
    <property type="entry name" value="GSPII I/J protein-like"/>
    <property type="match status" value="1"/>
</dbReference>
<feature type="domain" description="Trimeric autotransporter adhesin YadA-like head" evidence="13">
    <location>
        <begin position="365"/>
        <end position="389"/>
    </location>
</feature>
<dbReference type="Proteomes" id="UP001233535">
    <property type="component" value="Unassembled WGS sequence"/>
</dbReference>
<feature type="domain" description="Trimeric autotransporter adhesin YadA-like stalk" evidence="14">
    <location>
        <begin position="1578"/>
        <end position="1599"/>
    </location>
</feature>
<feature type="domain" description="Trimeric autotransporter adhesin YadA-like stalk" evidence="14">
    <location>
        <begin position="395"/>
        <end position="435"/>
    </location>
</feature>
<dbReference type="InterPro" id="IPR024973">
    <property type="entry name" value="ESPR"/>
</dbReference>
<evidence type="ECO:0000256" key="9">
    <source>
        <dbReference type="ARBA" id="ARBA00023136"/>
    </source>
</evidence>
<evidence type="ECO:0000256" key="6">
    <source>
        <dbReference type="ARBA" id="ARBA00022692"/>
    </source>
</evidence>
<feature type="domain" description="Trimeric autotransporter adhesin YadA-like head" evidence="13">
    <location>
        <begin position="340"/>
        <end position="363"/>
    </location>
</feature>
<feature type="domain" description="Trimeric autotransporter adhesin YadA-like head" evidence="13">
    <location>
        <begin position="535"/>
        <end position="561"/>
    </location>
</feature>
<dbReference type="EMBL" id="JARUHG010000007">
    <property type="protein sequence ID" value="MDR0184691.1"/>
    <property type="molecule type" value="Genomic_DNA"/>
</dbReference>
<evidence type="ECO:0000256" key="1">
    <source>
        <dbReference type="ARBA" id="ARBA00004241"/>
    </source>
</evidence>
<proteinExistence type="inferred from homology"/>
<feature type="domain" description="Trimeric autotransporter adhesin YadA-like stalk" evidence="14">
    <location>
        <begin position="1277"/>
        <end position="1310"/>
    </location>
</feature>
<feature type="domain" description="Trimeric autotransporter adhesin YadA-like head" evidence="13">
    <location>
        <begin position="679"/>
        <end position="701"/>
    </location>
</feature>
<feature type="domain" description="Trimeric autotransporter adhesin YadA-like stalk" evidence="14">
    <location>
        <begin position="1967"/>
        <end position="2002"/>
    </location>
</feature>
<feature type="domain" description="Trimeric autotransporter adhesin YadA-like head" evidence="13">
    <location>
        <begin position="1719"/>
        <end position="1743"/>
    </location>
</feature>
<feature type="domain" description="Trimeric autotransporter adhesin YadA-like head" evidence="13">
    <location>
        <begin position="563"/>
        <end position="586"/>
    </location>
</feature>
<feature type="domain" description="Trimeric autotransporter adhesin YadA-like stalk" evidence="14">
    <location>
        <begin position="1867"/>
        <end position="1906"/>
    </location>
</feature>
<comment type="caution">
    <text evidence="16">The sequence shown here is derived from an EMBL/GenBank/DDBJ whole genome shotgun (WGS) entry which is preliminary data.</text>
</comment>
<evidence type="ECO:0000256" key="5">
    <source>
        <dbReference type="ARBA" id="ARBA00022452"/>
    </source>
</evidence>
<feature type="domain" description="Trimeric autotransporter adhesin YadA-like stalk" evidence="14">
    <location>
        <begin position="2134"/>
        <end position="2156"/>
    </location>
</feature>
<feature type="domain" description="Trimeric autotransporter adhesin YadA-like head" evidence="13">
    <location>
        <begin position="1662"/>
        <end position="1684"/>
    </location>
</feature>
<reference evidence="16 17" key="1">
    <citation type="submission" date="2023-04" db="EMBL/GenBank/DDBJ databases">
        <title>Lysobacter sp. strain UC isolated from soil sample.</title>
        <authorList>
            <person name="Choksket S."/>
            <person name="Harshvardhan F."/>
            <person name="Rana R."/>
            <person name="Patil P.B."/>
            <person name="Korpole S."/>
        </authorList>
    </citation>
    <scope>NUCLEOTIDE SEQUENCE [LARGE SCALE GENOMIC DNA]</scope>
    <source>
        <strain evidence="16 17">UC</strain>
    </source>
</reference>
<comment type="subcellular location">
    <subcellularLocation>
        <location evidence="2">Cell outer membrane</location>
    </subcellularLocation>
    <subcellularLocation>
        <location evidence="1">Cell surface</location>
    </subcellularLocation>
</comment>
<feature type="domain" description="Trimeric autotransporter adhesin YadA-like head" evidence="13">
    <location>
        <begin position="309"/>
        <end position="335"/>
    </location>
</feature>
<feature type="domain" description="Trimeric autotransporter adhesin YadA-like head" evidence="13">
    <location>
        <begin position="2306"/>
        <end position="2329"/>
    </location>
</feature>
<dbReference type="SUPFAM" id="SSF101967">
    <property type="entry name" value="Adhesin YadA, collagen-binding domain"/>
    <property type="match status" value="9"/>
</dbReference>
<evidence type="ECO:0000313" key="16">
    <source>
        <dbReference type="EMBL" id="MDR0184691.1"/>
    </source>
</evidence>
<sequence length="2460" mass="245018">MNKIYRVVWNAELGQWVVASEVAKGKKKKAKSGASMAMLMVPAVAVMGSIGYAPQALASSADIYGCNTAGSGQGFVNWTTTNGLVTYGGTACAPGAQFNYIGGGNIEGEVNWVSNGGDPTYMIVNSGNVNTPDGVGSHSIALRARNGIFMYGQVGMAGNKIVSMAKGTSANDAVNVSQLTGVTNALGGGAAVSSTGAVTAPAYTINGTTYNNVGAALTALSTATSGDALKWSTSAGAYDATHGGTASKIINVADGNVASGSKEAVNGGQLFTTNQNVTNLTNNFNTINPLVEGLNKYFKANSTAAAASAEGTDSVAIGGAATAKGERTVALGGGATTGAESASALGYGTSATGNGSLALGTYADASATYSVALGADSEATASNTVSLGNDLLKRRITNLDAGIDSTDAVNVQQLKGTAQSVANAFGGGSVVNNDGTISAPKYTVNKTEQVGVDAAIAALDGRIDNLGPSPDALTWDGAAYNATREGEARRITGVADGVNASDAINKGQFDKAVQPLMPALKYLKFGQSEAADAYANGQDTIAIGGNAFATANKGIAIGANANASAVNSVAVGYGSTAGEANTFAVGGTLPDQHRRIVNVADGVEDTDAATVGQLNDKFAEAMKSASMVKSGGMLKSSGLLGATLAATDLIKAGETIKTGATVAGVDSLAAGLETKAMKDRAIAIGNAANAAEVDSVAIGQNVVSNGVQAVAIGSQVQAFGGSSIAIGTGGTQVTDTGSRSTAIGYKTVLGGTNTVAIGGNIASSASNSVLLGNKASDGKRGDNIVSVGSSGGERQVIFVKAGTQDTDAVNVSQLKTVAAAIGGGSAVDADGKVTLPTYKIDGTDTTGTLADGISKLDQRITDLPAAAEALLWDETNGVYTAKHDTTNAKIANLAAGTVSATSADAINGSQLYTTNKAVADILGGNEGGLNTDGTIKAPTFTVGDEDKATVGEAIAALDAKTTEITTDALMWDTNAYSAKHGDANAKITNLAAGAVSDTSVDAINGSQLYATNKVVSDVLGGKDGGLNADGTIKAPTYEIGDKTYASVGDALAGIASDVVGVDAVKWDSGINAYSAKHGDANAKIANLAAGTVSATSADAINGSQLYTSNKAVADILGGNEGGLNTDGTIKAPTFTVGDEDKATVGEAIAALDAKTTEITTDALMWDTNAYSAKHGDANAKITNLAAGAVSATSVDAINGSQLYTTNKAVADILGGNEGGLNADGTIKAPTFTVGDEDKATVGEAIAALDAKTTEITTDALMWDTNAYSAKHGDANAKITNLAAGAVSATSVDAINGSQLYATNKAVSDALLGTGAVLNDDGTIKPATFTVGGKTYNSVNEAFQGIGDAVDVDAIKWDAGIGAYSAKHGGNDARITNVAAGAVSGSSKDAINGSQLFNTANSMATALGGTASVNPETGSISKPEYTVDGSKVMGVDGAIAALDSKMDNVLSDSLQWDPVSKAYSASHDGAQLNKIINVADGTNPNDAINKAQLDKTVAPLLPALKYVRFGGTNAADAFANGQDTIAIGGNAFATADKGLAIGANASASAINSVAIGFGSSAGEANTFAVGGILPDQHRRIVNVADGVDDTDAATVGQLNNKFAEAMKSASMVKNGGMLKSSTLLGATLASTDLIKSGDTIKTGATASGADSLAAGLETRAMKDRAIAIGNVANAAEVDSVAIGQNVVSNGVQAVAIGSQVQSFGASAIAIGTGGTQVADTGARSTAIGYKTVLGGTDTVAIGNNIVSSVSNAVLLGNKASDGKRGDNIVSVGSSGGERQVIFVKAGTQDTDAVNVSQLKSVTAALGGNAKVDSTNGAVMGPKYEFGGKTYTNVGDALSALASETGADALMWDTAAAAYSAKHGGANAKVTHLAAGTVGATSVDAINGSQLYATNKAVSEIIGGTQAGLNDDGSIKTPTFKVDGQDKTSVADAIGALEDLIETGSSLGVAYDSDAKDAITLAGANGTTIGNLAAGVEDDDAASVGQLRGIADALGGGAGIDDEGNVTPPTYTVAGKDVHSVAEAVTGLDGRITTVDNRVTTITNNYNQLASDSLKWNANAAGGAAYSAAHGTQTESRITNVANATQAKDAVNKGQMDQAISDALTDPSTRVLAVKYDTEAKESVTLGGSDATKAVKLKNVADATAGDEAVNLGQLQRAGLFDEDGKPLDAVVYDANTSKASVTFGGANGTVLNNVADGLITRDSRQAVNGGQIFALKEQLNSQITNLDNRVTNIEVNGGGGSAPYISANPQAADIGKPTPANAGDTAGIAMGYSASASGDGASAMGDHAVAQAKDSVAIGNNTTVTETAANSVALGNGSVADAANTVSIGSEGHERTISHVARGNADTDAATMGQVRESLTEAKSYTDSRLNDVWQGLGEEIDAVNRQANRGIAAASALITVTPYVPGHTTVNAGMANYRGETALGIGVSRWSDNGRVNFNAGVSAAKDDEPVFRVGVGYIF</sequence>
<feature type="domain" description="Trimeric autotransporter adhesin YadA-like stalk" evidence="14">
    <location>
        <begin position="1473"/>
        <end position="1497"/>
    </location>
</feature>
<feature type="domain" description="Trimeric autotransporter adhesin YadA-like stalk" evidence="14">
    <location>
        <begin position="986"/>
        <end position="1028"/>
    </location>
</feature>
<dbReference type="Gene3D" id="6.10.250.2040">
    <property type="match status" value="1"/>
</dbReference>
<organism evidence="16 17">
    <name type="scientific">Lysobacter arvi</name>
    <dbReference type="NCBI Taxonomy" id="3038776"/>
    <lineage>
        <taxon>Bacteria</taxon>
        <taxon>Pseudomonadati</taxon>
        <taxon>Pseudomonadota</taxon>
        <taxon>Gammaproteobacteria</taxon>
        <taxon>Lysobacterales</taxon>
        <taxon>Lysobacteraceae</taxon>
        <taxon>Lysobacter</taxon>
    </lineage>
</organism>
<dbReference type="Gene3D" id="4.10.80.270">
    <property type="match status" value="4"/>
</dbReference>
<evidence type="ECO:0000256" key="11">
    <source>
        <dbReference type="SAM" id="Phobius"/>
    </source>
</evidence>
<keyword evidence="8" id="KW-0653">Protein transport</keyword>
<keyword evidence="17" id="KW-1185">Reference proteome</keyword>
<keyword evidence="11" id="KW-1133">Transmembrane helix</keyword>
<dbReference type="RefSeq" id="WP_309263812.1">
    <property type="nucleotide sequence ID" value="NZ_JARUHG010000007.1"/>
</dbReference>
<feature type="domain" description="Trimeric autotransporter adhesin YadA-like stalk" evidence="14">
    <location>
        <begin position="1180"/>
        <end position="1216"/>
    </location>
</feature>
<evidence type="ECO:0000259" key="13">
    <source>
        <dbReference type="Pfam" id="PF05658"/>
    </source>
</evidence>
<keyword evidence="4" id="KW-0813">Transport</keyword>
<feature type="domain" description="Trimeric autotransporter adhesin YadA-like head" evidence="13">
    <location>
        <begin position="2275"/>
        <end position="2301"/>
    </location>
</feature>
<dbReference type="Pfam" id="PF13018">
    <property type="entry name" value="ESPR"/>
    <property type="match status" value="1"/>
</dbReference>
<feature type="domain" description="Trimeric autotransporter adhesin YadA-like head" evidence="13">
    <location>
        <begin position="705"/>
        <end position="729"/>
    </location>
</feature>
<dbReference type="Gene3D" id="6.10.250.2030">
    <property type="match status" value="5"/>
</dbReference>
<evidence type="ECO:0000256" key="3">
    <source>
        <dbReference type="ARBA" id="ARBA00005848"/>
    </source>
</evidence>
<dbReference type="CDD" id="cd12820">
    <property type="entry name" value="LbR_YadA-like"/>
    <property type="match status" value="1"/>
</dbReference>
<feature type="domain" description="Trimeric autotransporter adhesin YadA-like C-terminal membrane anchor" evidence="12">
    <location>
        <begin position="2401"/>
        <end position="2460"/>
    </location>
</feature>
<evidence type="ECO:0000256" key="4">
    <source>
        <dbReference type="ARBA" id="ARBA00022448"/>
    </source>
</evidence>
<keyword evidence="6 11" id="KW-0812">Transmembrane</keyword>
<evidence type="ECO:0000256" key="10">
    <source>
        <dbReference type="ARBA" id="ARBA00023237"/>
    </source>
</evidence>
<evidence type="ECO:0000256" key="2">
    <source>
        <dbReference type="ARBA" id="ARBA00004442"/>
    </source>
</evidence>
<feature type="domain" description="Trimeric autotransporter adhesin YadA-like stalk" evidence="14">
    <location>
        <begin position="160"/>
        <end position="198"/>
    </location>
</feature>
<feature type="domain" description="Trimeric autotransporter adhesin YadA-like stalk" evidence="14">
    <location>
        <begin position="889"/>
        <end position="925"/>
    </location>
</feature>
<dbReference type="Pfam" id="PF05658">
    <property type="entry name" value="YadA_head"/>
    <property type="match status" value="12"/>
</dbReference>
<dbReference type="InterPro" id="IPR008640">
    <property type="entry name" value="Adhesin_Head_dom"/>
</dbReference>
<feature type="domain" description="Trimeric autotransporter adhesin YadA-like stalk" evidence="14">
    <location>
        <begin position="799"/>
        <end position="824"/>
    </location>
</feature>
<feature type="domain" description="Trimeric autotransporter adhesin YadA-like stalk" evidence="14">
    <location>
        <begin position="1782"/>
        <end position="1815"/>
    </location>
</feature>
<dbReference type="Pfam" id="PF05662">
    <property type="entry name" value="YadA_stalk"/>
    <property type="match status" value="21"/>
</dbReference>
<feature type="domain" description="Trimeric autotransporter adhesin YadA-like stalk" evidence="14">
    <location>
        <begin position="2191"/>
        <end position="2232"/>
    </location>
</feature>
<dbReference type="SUPFAM" id="SSF54523">
    <property type="entry name" value="Pili subunits"/>
    <property type="match status" value="1"/>
</dbReference>
<keyword evidence="10" id="KW-0998">Cell outer membrane</keyword>
<feature type="domain" description="Trimeric autotransporter adhesin YadA-like stalk" evidence="14">
    <location>
        <begin position="248"/>
        <end position="287"/>
    </location>
</feature>
<evidence type="ECO:0000313" key="17">
    <source>
        <dbReference type="Proteomes" id="UP001233535"/>
    </source>
</evidence>
<dbReference type="Gene3D" id="2.150.10.10">
    <property type="entry name" value="Serralysin-like metalloprotease, C-terminal"/>
    <property type="match status" value="7"/>
</dbReference>
<keyword evidence="7" id="KW-0732">Signal</keyword>
<evidence type="ECO:0000259" key="14">
    <source>
        <dbReference type="Pfam" id="PF05662"/>
    </source>
</evidence>
<feature type="domain" description="Trimeric autotransporter adhesin YadA-like stalk" evidence="14">
    <location>
        <begin position="2075"/>
        <end position="2102"/>
    </location>
</feature>
<accession>A0ABU1CIB4</accession>
<keyword evidence="9 11" id="KW-0472">Membrane</keyword>
<dbReference type="InterPro" id="IPR008635">
    <property type="entry name" value="Coiled_stalk_dom"/>
</dbReference>
<dbReference type="InterPro" id="IPR005594">
    <property type="entry name" value="YadA_C"/>
</dbReference>
<evidence type="ECO:0000256" key="8">
    <source>
        <dbReference type="ARBA" id="ARBA00022927"/>
    </source>
</evidence>
<dbReference type="InterPro" id="IPR011049">
    <property type="entry name" value="Serralysin-like_metalloprot_C"/>
</dbReference>
<feature type="domain" description="Trimeric autotransporter adhesin YadA-like stalk" evidence="14">
    <location>
        <begin position="1373"/>
        <end position="1414"/>
    </location>
</feature>
<comment type="similarity">
    <text evidence="3">Belongs to the autotransporter-2 (AT-2) (TC 1.B.40) family.</text>
</comment>
<protein>
    <submittedName>
        <fullName evidence="16">ESPR-type extended signal peptide-containing protein</fullName>
    </submittedName>
</protein>
<evidence type="ECO:0000256" key="7">
    <source>
        <dbReference type="ARBA" id="ARBA00022729"/>
    </source>
</evidence>
<feature type="domain" description="Trimeric autotransporter adhesin YadA-like stalk" evidence="14">
    <location>
        <begin position="2336"/>
        <end position="2370"/>
    </location>
</feature>
<feature type="domain" description="ESPR" evidence="15">
    <location>
        <begin position="1"/>
        <end position="45"/>
    </location>
</feature>
<feature type="transmembrane region" description="Helical" evidence="11">
    <location>
        <begin position="34"/>
        <end position="53"/>
    </location>
</feature>